<dbReference type="PANTHER" id="PTHR30086:SF20">
    <property type="entry name" value="ARGININE EXPORTER PROTEIN ARGO-RELATED"/>
    <property type="match status" value="1"/>
</dbReference>
<evidence type="ECO:0000313" key="7">
    <source>
        <dbReference type="EMBL" id="MTI28515.1"/>
    </source>
</evidence>
<evidence type="ECO:0000256" key="4">
    <source>
        <dbReference type="ARBA" id="ARBA00022989"/>
    </source>
</evidence>
<dbReference type="EMBL" id="SMLW01000666">
    <property type="protein sequence ID" value="MTI28515.1"/>
    <property type="molecule type" value="Genomic_DNA"/>
</dbReference>
<protein>
    <recommendedName>
        <fullName evidence="9">Lysine transporter LysE</fullName>
    </recommendedName>
</protein>
<keyword evidence="4 6" id="KW-1133">Transmembrane helix</keyword>
<feature type="transmembrane region" description="Helical" evidence="6">
    <location>
        <begin position="6"/>
        <end position="27"/>
    </location>
</feature>
<dbReference type="Pfam" id="PF01810">
    <property type="entry name" value="LysE"/>
    <property type="match status" value="1"/>
</dbReference>
<feature type="transmembrane region" description="Helical" evidence="6">
    <location>
        <begin position="147"/>
        <end position="169"/>
    </location>
</feature>
<evidence type="ECO:0000256" key="3">
    <source>
        <dbReference type="ARBA" id="ARBA00022692"/>
    </source>
</evidence>
<evidence type="ECO:0000256" key="6">
    <source>
        <dbReference type="SAM" id="Phobius"/>
    </source>
</evidence>
<evidence type="ECO:0000313" key="8">
    <source>
        <dbReference type="Proteomes" id="UP000798808"/>
    </source>
</evidence>
<keyword evidence="3 6" id="KW-0812">Transmembrane</keyword>
<reference evidence="7 8" key="1">
    <citation type="submission" date="2019-02" db="EMBL/GenBank/DDBJ databases">
        <authorList>
            <person name="Goldberg S.R."/>
            <person name="Haltli B.A."/>
            <person name="Correa H."/>
            <person name="Russell K.G."/>
        </authorList>
    </citation>
    <scope>NUCLEOTIDE SEQUENCE [LARGE SCALE GENOMIC DNA]</scope>
    <source>
        <strain evidence="7 8">JCM 16186</strain>
    </source>
</reference>
<proteinExistence type="predicted"/>
<evidence type="ECO:0008006" key="9">
    <source>
        <dbReference type="Google" id="ProtNLM"/>
    </source>
</evidence>
<keyword evidence="2" id="KW-1003">Cell membrane</keyword>
<evidence type="ECO:0000256" key="5">
    <source>
        <dbReference type="ARBA" id="ARBA00023136"/>
    </source>
</evidence>
<keyword evidence="8" id="KW-1185">Reference proteome</keyword>
<comment type="caution">
    <text evidence="7">The sequence shown here is derived from an EMBL/GenBank/DDBJ whole genome shotgun (WGS) entry which is preliminary data.</text>
</comment>
<sequence length="205" mass="22598">MLTLIFLIAFIFSFLGSIPPGSINLSVIQLSLDGRLSAALRFAIAAALIEFPYAFIAVQFEGWITSSPVIINNFKLIAASVMLLLGVVNLWPQKKSPSKMMETIRNSGFRKGVIISLLNPLAIPFWIGITAYLKHQGWVRLASIDQVFVYVLGIAVGTFFLLALLALLAKRLRPVIAKSEFIKIIPGVVFLLLGSYALLQFFELV</sequence>
<dbReference type="Proteomes" id="UP000798808">
    <property type="component" value="Unassembled WGS sequence"/>
</dbReference>
<gene>
    <name evidence="7" type="ORF">E1163_26395</name>
</gene>
<accession>A0ABW9RZG5</accession>
<feature type="transmembrane region" description="Helical" evidence="6">
    <location>
        <begin position="112"/>
        <end position="135"/>
    </location>
</feature>
<keyword evidence="5 6" id="KW-0472">Membrane</keyword>
<feature type="transmembrane region" description="Helical" evidence="6">
    <location>
        <begin position="181"/>
        <end position="202"/>
    </location>
</feature>
<feature type="transmembrane region" description="Helical" evidence="6">
    <location>
        <begin position="70"/>
        <end position="91"/>
    </location>
</feature>
<evidence type="ECO:0000256" key="1">
    <source>
        <dbReference type="ARBA" id="ARBA00004651"/>
    </source>
</evidence>
<evidence type="ECO:0000256" key="2">
    <source>
        <dbReference type="ARBA" id="ARBA00022475"/>
    </source>
</evidence>
<organism evidence="7 8">
    <name type="scientific">Fulvivirga kasyanovii</name>
    <dbReference type="NCBI Taxonomy" id="396812"/>
    <lineage>
        <taxon>Bacteria</taxon>
        <taxon>Pseudomonadati</taxon>
        <taxon>Bacteroidota</taxon>
        <taxon>Cytophagia</taxon>
        <taxon>Cytophagales</taxon>
        <taxon>Fulvivirgaceae</taxon>
        <taxon>Fulvivirga</taxon>
    </lineage>
</organism>
<comment type="subcellular location">
    <subcellularLocation>
        <location evidence="1">Cell membrane</location>
        <topology evidence="1">Multi-pass membrane protein</topology>
    </subcellularLocation>
</comment>
<feature type="transmembrane region" description="Helical" evidence="6">
    <location>
        <begin position="39"/>
        <end position="58"/>
    </location>
</feature>
<name>A0ABW9RZG5_9BACT</name>
<dbReference type="InterPro" id="IPR001123">
    <property type="entry name" value="LeuE-type"/>
</dbReference>
<dbReference type="PANTHER" id="PTHR30086">
    <property type="entry name" value="ARGININE EXPORTER PROTEIN ARGO"/>
    <property type="match status" value="1"/>
</dbReference>